<dbReference type="EMBL" id="SBHS01000045">
    <property type="protein sequence ID" value="TWU71437.1"/>
    <property type="molecule type" value="Genomic_DNA"/>
</dbReference>
<name>A0A5C6G2E9_METRR</name>
<gene>
    <name evidence="1" type="ORF">ED733_002647</name>
</gene>
<evidence type="ECO:0000313" key="2">
    <source>
        <dbReference type="Proteomes" id="UP000317257"/>
    </source>
</evidence>
<dbReference type="PANTHER" id="PTHR35040">
    <property type="match status" value="1"/>
</dbReference>
<evidence type="ECO:0008006" key="3">
    <source>
        <dbReference type="Google" id="ProtNLM"/>
    </source>
</evidence>
<dbReference type="AlphaFoldDB" id="A0A5C6G2E9"/>
<dbReference type="Proteomes" id="UP000317257">
    <property type="component" value="Unassembled WGS sequence"/>
</dbReference>
<dbReference type="Pfam" id="PF12138">
    <property type="entry name" value="Spherulin4"/>
    <property type="match status" value="1"/>
</dbReference>
<protein>
    <recommendedName>
        <fullName evidence="3">Cell surface protein</fullName>
    </recommendedName>
</protein>
<evidence type="ECO:0000313" key="1">
    <source>
        <dbReference type="EMBL" id="TWU71437.1"/>
    </source>
</evidence>
<accession>A0A5C6G2E9</accession>
<proteinExistence type="predicted"/>
<reference evidence="2" key="1">
    <citation type="submission" date="2018-12" db="EMBL/GenBank/DDBJ databases">
        <title>The complete genome of Metarhizium rileyi, a key fungal pathogen of Lepidoptera.</title>
        <authorList>
            <person name="Binneck E."/>
            <person name="Lastra C.C.L."/>
            <person name="Sosa-Gomez D.R."/>
        </authorList>
    </citation>
    <scope>NUCLEOTIDE SEQUENCE [LARGE SCALE GENOMIC DNA]</scope>
    <source>
        <strain evidence="2">Cep018-CH2</strain>
    </source>
</reference>
<dbReference type="InterPro" id="IPR021986">
    <property type="entry name" value="Spherulin4"/>
</dbReference>
<organism evidence="1 2">
    <name type="scientific">Metarhizium rileyi (strain RCEF 4871)</name>
    <name type="common">Nomuraea rileyi</name>
    <dbReference type="NCBI Taxonomy" id="1649241"/>
    <lineage>
        <taxon>Eukaryota</taxon>
        <taxon>Fungi</taxon>
        <taxon>Dikarya</taxon>
        <taxon>Ascomycota</taxon>
        <taxon>Pezizomycotina</taxon>
        <taxon>Sordariomycetes</taxon>
        <taxon>Hypocreomycetidae</taxon>
        <taxon>Hypocreales</taxon>
        <taxon>Clavicipitaceae</taxon>
        <taxon>Metarhizium</taxon>
    </lineage>
</organism>
<sequence length="257" mass="28630">MAGKPWVVMPLYYYPLDESTWKPLYDAIAAHPDVGFLVVVNPNSGPGSAPLPGKDYVREVPRLNAWPNVRTVGYVRIDYCNKSLAESCAEIDQYASWSQHGDVPGLHVQGIYVDETPNHYSDERSHYLDQLGQFIKNNEGLLGKRTVVHNPGTPPEGKLATFGNPDLVCICEEPYELYLKEGLQQRLNSLSPEHERCIYQISGIPPAKVAETAQQLCQRGQYVFATDLVDDFYESFGPSWHTFVTAVSRHVVSGGCG</sequence>
<comment type="caution">
    <text evidence="1">The sequence shown here is derived from an EMBL/GenBank/DDBJ whole genome shotgun (WGS) entry which is preliminary data.</text>
</comment>
<dbReference type="PANTHER" id="PTHR35040:SF8">
    <property type="entry name" value="SURFACE PROTEIN, PUTATIVE (AFU_ORTHOLOGUE AFUA_4G14085)-RELATED"/>
    <property type="match status" value="1"/>
</dbReference>